<evidence type="ECO:0000313" key="2">
    <source>
        <dbReference type="EMBL" id="QJA53736.1"/>
    </source>
</evidence>
<accession>A0A6H2A0M1</accession>
<reference evidence="2" key="1">
    <citation type="submission" date="2020-03" db="EMBL/GenBank/DDBJ databases">
        <title>The deep terrestrial virosphere.</title>
        <authorList>
            <person name="Holmfeldt K."/>
            <person name="Nilsson E."/>
            <person name="Simone D."/>
            <person name="Lopez-Fernandez M."/>
            <person name="Wu X."/>
            <person name="de Brujin I."/>
            <person name="Lundin D."/>
            <person name="Andersson A."/>
            <person name="Bertilsson S."/>
            <person name="Dopson M."/>
        </authorList>
    </citation>
    <scope>NUCLEOTIDE SEQUENCE</scope>
    <source>
        <strain evidence="4">MM415A01118</strain>
        <strain evidence="3">MM415B01659</strain>
        <strain evidence="2">TM448A03870</strain>
    </source>
</reference>
<feature type="region of interest" description="Disordered" evidence="1">
    <location>
        <begin position="53"/>
        <end position="81"/>
    </location>
</feature>
<sequence>MAKISQAEFLKRFQSGISGAGQKFEQGVDNSDDWASNYASDAAQARMRDGLAQAIAEGKPAEGARALGTTGWRTKTKAKSGNYTGSASTAAAAIGPHVAQILSAGDAAKAAAAGVTGPKNRSTAKAKSAAAIDAIMSAWGKD</sequence>
<dbReference type="EMBL" id="MT142324">
    <property type="protein sequence ID" value="QJA78196.1"/>
    <property type="molecule type" value="Genomic_DNA"/>
</dbReference>
<evidence type="ECO:0000313" key="4">
    <source>
        <dbReference type="EMBL" id="QJA78196.1"/>
    </source>
</evidence>
<evidence type="ECO:0000256" key="1">
    <source>
        <dbReference type="SAM" id="MobiDB-lite"/>
    </source>
</evidence>
<proteinExistence type="predicted"/>
<gene>
    <name evidence="4" type="ORF">MM415A01118_0022</name>
    <name evidence="3" type="ORF">MM415B01659_0005</name>
    <name evidence="2" type="ORF">TM448A03870_0007</name>
</gene>
<dbReference type="AlphaFoldDB" id="A0A6H2A0M1"/>
<dbReference type="EMBL" id="MT141268">
    <property type="protein sequence ID" value="QJA57336.1"/>
    <property type="molecule type" value="Genomic_DNA"/>
</dbReference>
<name>A0A6H2A0M1_9ZZZZ</name>
<evidence type="ECO:0000313" key="3">
    <source>
        <dbReference type="EMBL" id="QJA57336.1"/>
    </source>
</evidence>
<protein>
    <submittedName>
        <fullName evidence="2">Uncharacterized protein</fullName>
    </submittedName>
</protein>
<organism evidence="2">
    <name type="scientific">viral metagenome</name>
    <dbReference type="NCBI Taxonomy" id="1070528"/>
    <lineage>
        <taxon>unclassified sequences</taxon>
        <taxon>metagenomes</taxon>
        <taxon>organismal metagenomes</taxon>
    </lineage>
</organism>
<dbReference type="EMBL" id="MT144446">
    <property type="protein sequence ID" value="QJA53736.1"/>
    <property type="molecule type" value="Genomic_DNA"/>
</dbReference>